<evidence type="ECO:0000313" key="1">
    <source>
        <dbReference type="EMBL" id="BCO10943.1"/>
    </source>
</evidence>
<evidence type="ECO:0000313" key="2">
    <source>
        <dbReference type="Proteomes" id="UP000595620"/>
    </source>
</evidence>
<organismHost>
    <name type="scientific">Bos taurus</name>
    <name type="common">Bovine</name>
    <dbReference type="NCBI Taxonomy" id="9913"/>
</organismHost>
<proteinExistence type="predicted"/>
<organism evidence="1">
    <name type="scientific">Bovine adenovirus 7</name>
    <name type="common">BAdV-7</name>
    <dbReference type="NCBI Taxonomy" id="10511"/>
    <lineage>
        <taxon>Viruses</taxon>
        <taxon>Varidnaviria</taxon>
        <taxon>Bamfordvirae</taxon>
        <taxon>Preplasmiviricota</taxon>
        <taxon>Polisuviricotina</taxon>
        <taxon>Pharingeaviricetes</taxon>
        <taxon>Rowavirales</taxon>
        <taxon>Adenoviridae</taxon>
        <taxon>Barthadenovirus</taxon>
        <taxon>Barthadenovirus bosseptimum</taxon>
        <taxon>Bovine adenovirus F</taxon>
    </lineage>
</organism>
<accession>A0A7R7FRK3</accession>
<protein>
    <submittedName>
        <fullName evidence="1">RH4 protein</fullName>
    </submittedName>
</protein>
<name>A0A7R7FRK3_ADEB7</name>
<gene>
    <name evidence="1" type="primary">RH4</name>
</gene>
<sequence length="145" mass="16613">MWMKILLKLTSKEIACFVMAYPEFLSLISDNYFLKMHVRRFKCITCNSALNCLRESQEMKNFSPLPMASLWCTKALLPSGHCIACLLNPHLLMFSPYHSLCFCVDHRSLWSQLDDIILWSSSSLAILNPASWPDFGSSSIKKKSQ</sequence>
<dbReference type="EMBL" id="LC597488">
    <property type="protein sequence ID" value="BCO10943.1"/>
    <property type="molecule type" value="Genomic_DNA"/>
</dbReference>
<dbReference type="Proteomes" id="UP000595620">
    <property type="component" value="Segment"/>
</dbReference>
<reference evidence="1" key="1">
    <citation type="submission" date="2020-12" db="EMBL/GenBank/DDBJ databases">
        <title>Complete genome sequence of bovine adenovirus type 7 strain Fukuroi.</title>
        <authorList>
            <person name="Kumagai A."/>
            <person name="Hatama S."/>
        </authorList>
    </citation>
    <scope>NUCLEOTIDE SEQUENCE [LARGE SCALE GENOMIC DNA]</scope>
    <source>
        <strain evidence="1">Fukuroi</strain>
    </source>
</reference>
<keyword evidence="2" id="KW-1185">Reference proteome</keyword>